<evidence type="ECO:0000256" key="3">
    <source>
        <dbReference type="ARBA" id="ARBA00022692"/>
    </source>
</evidence>
<feature type="compositionally biased region" description="Low complexity" evidence="8">
    <location>
        <begin position="176"/>
        <end position="192"/>
    </location>
</feature>
<feature type="compositionally biased region" description="Basic and acidic residues" evidence="8">
    <location>
        <begin position="20"/>
        <end position="37"/>
    </location>
</feature>
<evidence type="ECO:0000313" key="9">
    <source>
        <dbReference type="Proteomes" id="UP000808372"/>
    </source>
</evidence>
<accession>A0A8U0Q0V4</accession>
<keyword evidence="5 7" id="KW-0175">Coiled coil</keyword>
<evidence type="ECO:0000256" key="5">
    <source>
        <dbReference type="ARBA" id="ARBA00023054"/>
    </source>
</evidence>
<feature type="region of interest" description="Disordered" evidence="8">
    <location>
        <begin position="112"/>
        <end position="140"/>
    </location>
</feature>
<keyword evidence="2" id="KW-0597">Phosphoprotein</keyword>
<evidence type="ECO:0000256" key="7">
    <source>
        <dbReference type="SAM" id="Coils"/>
    </source>
</evidence>
<evidence type="ECO:0000256" key="4">
    <source>
        <dbReference type="ARBA" id="ARBA00022989"/>
    </source>
</evidence>
<gene>
    <name evidence="10" type="primary">LOC120031577</name>
</gene>
<dbReference type="GO" id="GO:0060074">
    <property type="term" value="P:synapse maturation"/>
    <property type="evidence" value="ECO:0007669"/>
    <property type="project" value="TreeGrafter"/>
</dbReference>
<dbReference type="PANTHER" id="PTHR16208:SF4">
    <property type="entry name" value="SYNTABULIN"/>
    <property type="match status" value="1"/>
</dbReference>
<dbReference type="RefSeq" id="XP_038833314.1">
    <property type="nucleotide sequence ID" value="XM_038977386.1"/>
</dbReference>
<dbReference type="GO" id="GO:1904115">
    <property type="term" value="C:axon cytoplasm"/>
    <property type="evidence" value="ECO:0007669"/>
    <property type="project" value="GOC"/>
</dbReference>
<feature type="region of interest" description="Disordered" evidence="8">
    <location>
        <begin position="152"/>
        <end position="208"/>
    </location>
</feature>
<keyword evidence="9" id="KW-1185">Reference proteome</keyword>
<feature type="region of interest" description="Disordered" evidence="8">
    <location>
        <begin position="237"/>
        <end position="279"/>
    </location>
</feature>
<organism evidence="9 10">
    <name type="scientific">Salvelinus namaycush</name>
    <name type="common">Lake trout</name>
    <name type="synonym">Salmo namaycush</name>
    <dbReference type="NCBI Taxonomy" id="8040"/>
    <lineage>
        <taxon>Eukaryota</taxon>
        <taxon>Metazoa</taxon>
        <taxon>Chordata</taxon>
        <taxon>Craniata</taxon>
        <taxon>Vertebrata</taxon>
        <taxon>Euteleostomi</taxon>
        <taxon>Actinopterygii</taxon>
        <taxon>Neopterygii</taxon>
        <taxon>Teleostei</taxon>
        <taxon>Protacanthopterygii</taxon>
        <taxon>Salmoniformes</taxon>
        <taxon>Salmonidae</taxon>
        <taxon>Salmoninae</taxon>
        <taxon>Salvelinus</taxon>
    </lineage>
</organism>
<keyword evidence="6" id="KW-0472">Membrane</keyword>
<protein>
    <submittedName>
        <fullName evidence="10">Syntabulin-like</fullName>
    </submittedName>
</protein>
<keyword evidence="4" id="KW-1133">Transmembrane helix</keyword>
<dbReference type="KEGG" id="snh:120031577"/>
<feature type="compositionally biased region" description="Polar residues" evidence="8">
    <location>
        <begin position="112"/>
        <end position="132"/>
    </location>
</feature>
<feature type="region of interest" description="Disordered" evidence="8">
    <location>
        <begin position="1"/>
        <end position="75"/>
    </location>
</feature>
<evidence type="ECO:0000256" key="8">
    <source>
        <dbReference type="SAM" id="MobiDB-lite"/>
    </source>
</evidence>
<sequence>MRQPQPPQVTWVTGMRPRARRETQLQEKKSPGKESPRSRIPRLILHPFHPNEKGSPLSESPISEEEGKDCDISSDNSKRTISTNSFCSVDCCVFHAACVFLAIPVYIDDTGCPSSQSVSPSKTLSGSDNSPHGSPKLTAECKTKVKRVRVMEEWHAPPPRHKREQRSTTLPRGSEADFSSSSSTGSLKRGGSLAHNSTGKKVSSRSRGAHIRSLPVFKLAGIPSASRDAELYAPYRTVPSSTNSSSNSSPTVPSRRMTPRRYHSCGDNHGIRPPNPEQYLTPLQQKEVAIRHLRSKLREVENTVHDRESEIENLKSQLGRMREDWIEEECHRVEAQLALKEARKEIKQLRQVVETMKSSLMEKDKGIQKYFVDINIQNRKLESLLHSMEMAQSGSTLQDEPTMDFICGDSDSPVNDKQGEVGDQAAEEMADSGLLVNDNLEHVLMSTAVDSSHDSSGKLRCHPEAGPGVSTLLHSLEEITPLPSQPSNTFCYSTLPFPAPEDKAVQTEVVSFPPDLHTLLLQLLKLHGGAVGDALLPASTSLLEIPALQGPDSAPIPSTPNQSTLSLPSPSQPTPVLPVSPDMSSDSGLCCSDPEVMVSMRFMEELDFEVSSEEPCRASEMDVVNKRYWSSSFLVDLVAVAVPVLPTVAWLYSRHGVDGAAPVYNIAALIRGCCMMGLHSLRHVTHHHGADV</sequence>
<dbReference type="PANTHER" id="PTHR16208">
    <property type="entry name" value="MICROTUBULE-ASSOCIATED PROTEIN/SYNTAPHILIN"/>
    <property type="match status" value="1"/>
</dbReference>
<dbReference type="Pfam" id="PF15290">
    <property type="entry name" value="Syntaphilin"/>
    <property type="match status" value="1"/>
</dbReference>
<feature type="compositionally biased region" description="Low complexity" evidence="8">
    <location>
        <begin position="559"/>
        <end position="569"/>
    </location>
</feature>
<feature type="region of interest" description="Disordered" evidence="8">
    <location>
        <begin position="551"/>
        <end position="587"/>
    </location>
</feature>
<feature type="compositionally biased region" description="Low complexity" evidence="8">
    <location>
        <begin position="237"/>
        <end position="256"/>
    </location>
</feature>
<evidence type="ECO:0000256" key="1">
    <source>
        <dbReference type="ARBA" id="ARBA00004167"/>
    </source>
</evidence>
<feature type="coiled-coil region" evidence="7">
    <location>
        <begin position="283"/>
        <end position="359"/>
    </location>
</feature>
<evidence type="ECO:0000313" key="10">
    <source>
        <dbReference type="RefSeq" id="XP_038833314.1"/>
    </source>
</evidence>
<dbReference type="GeneID" id="120031577"/>
<comment type="subcellular location">
    <subcellularLocation>
        <location evidence="1">Membrane</location>
        <topology evidence="1">Single-pass membrane protein</topology>
    </subcellularLocation>
</comment>
<dbReference type="GO" id="GO:0019896">
    <property type="term" value="P:axonal transport of mitochondrion"/>
    <property type="evidence" value="ECO:0007669"/>
    <property type="project" value="TreeGrafter"/>
</dbReference>
<evidence type="ECO:0000256" key="2">
    <source>
        <dbReference type="ARBA" id="ARBA00022553"/>
    </source>
</evidence>
<evidence type="ECO:0000256" key="6">
    <source>
        <dbReference type="ARBA" id="ARBA00023136"/>
    </source>
</evidence>
<proteinExistence type="predicted"/>
<name>A0A8U0Q0V4_SALNM</name>
<dbReference type="Proteomes" id="UP000808372">
    <property type="component" value="Chromosome 37"/>
</dbReference>
<keyword evidence="3" id="KW-0812">Transmembrane</keyword>
<reference evidence="10" key="1">
    <citation type="submission" date="2025-08" db="UniProtKB">
        <authorList>
            <consortium name="RefSeq"/>
        </authorList>
    </citation>
    <scope>IDENTIFICATION</scope>
    <source>
        <tissue evidence="10">White muscle</tissue>
    </source>
</reference>
<dbReference type="GO" id="GO:0016020">
    <property type="term" value="C:membrane"/>
    <property type="evidence" value="ECO:0007669"/>
    <property type="project" value="UniProtKB-SubCell"/>
</dbReference>
<dbReference type="InterPro" id="IPR028197">
    <property type="entry name" value="Syntaphilin/Syntabulin"/>
</dbReference>
<dbReference type="AlphaFoldDB" id="A0A8U0Q0V4"/>
<dbReference type="GO" id="GO:0005881">
    <property type="term" value="C:cytoplasmic microtubule"/>
    <property type="evidence" value="ECO:0007669"/>
    <property type="project" value="TreeGrafter"/>
</dbReference>